<dbReference type="InterPro" id="IPR027417">
    <property type="entry name" value="P-loop_NTPase"/>
</dbReference>
<dbReference type="SUPFAM" id="SSF48403">
    <property type="entry name" value="Ankyrin repeat"/>
    <property type="match status" value="1"/>
</dbReference>
<sequence length="651" mass="73064">MIDPSSNHNAAAELYEPHTGTWLFRSPQYDQWLTGSTQFFWVHGIPGAGKTVLLSFVVQTIQKYCQSEEPGITSLIPAFSVIAQLFNTVYLLVDALDETQDQTKLVSTLKRLTDLKFGTVKILATSRREADIDALLCETPHISLSNPLVDEDIRLYIREMLSKDYRFAEWPKSLSREVEAALVGGAKGISVKRFHIDLLRSAKNLDETYERILVSISDRSRPYAQRALQWLSEPVNESRLTPDVLAVAITMPCQDGEPTPREKLLSLTRLHNICACLITVVDLNYLIPRLTPRLAHYTVKEFLFSDRIKNTQACSFFASSRSASLIFANTLVKFLLSFDATLVRGHDSPFSSPATSSDSENEMVGLQGFYGYAIHSWYECAKRVDDQGGDDEIYDLIFKLLDPDRDGFEIFRTRTIISHEDAVLPDWLIDEENWSSAVLAYLCKLGLLGVAKTWLERHPSLAVNQFHLEPGPTFFELYCAFDSKSEGSPLHIAAANGEQDLVRHFILDDRVDYAARSSDYLCPLGIIIISDMPKDIICEFLQMMIKNGADINPCRVSRTPLELAVMDDTGNFSVVKLLVDYGVDVNAIGDADPGDDFIYGGPDDYSTPLESVESRLLVRRRYSKSEEGLERVVELLKSHGATIGEIINELS</sequence>
<feature type="repeat" description="ANK" evidence="2">
    <location>
        <begin position="556"/>
        <end position="590"/>
    </location>
</feature>
<dbReference type="AlphaFoldDB" id="A0A6A6EEB3"/>
<accession>A0A6A6EEB3</accession>
<dbReference type="PROSITE" id="PS50088">
    <property type="entry name" value="ANK_REPEAT"/>
    <property type="match status" value="2"/>
</dbReference>
<feature type="domain" description="Nephrocystin 3-like N-terminal" evidence="3">
    <location>
        <begin position="71"/>
        <end position="127"/>
    </location>
</feature>
<keyword evidence="2" id="KW-0040">ANK repeat</keyword>
<dbReference type="PANTHER" id="PTHR10039:SF16">
    <property type="entry name" value="GPI INOSITOL-DEACYLASE"/>
    <property type="match status" value="1"/>
</dbReference>
<evidence type="ECO:0000256" key="1">
    <source>
        <dbReference type="ARBA" id="ARBA00022737"/>
    </source>
</evidence>
<dbReference type="Pfam" id="PF12796">
    <property type="entry name" value="Ank_2"/>
    <property type="match status" value="1"/>
</dbReference>
<dbReference type="PROSITE" id="PS50297">
    <property type="entry name" value="ANK_REP_REGION"/>
    <property type="match status" value="1"/>
</dbReference>
<evidence type="ECO:0000256" key="2">
    <source>
        <dbReference type="PROSITE-ProRule" id="PRU00023"/>
    </source>
</evidence>
<evidence type="ECO:0000259" key="3">
    <source>
        <dbReference type="Pfam" id="PF24883"/>
    </source>
</evidence>
<dbReference type="SMART" id="SM00248">
    <property type="entry name" value="ANK"/>
    <property type="match status" value="2"/>
</dbReference>
<evidence type="ECO:0000313" key="5">
    <source>
        <dbReference type="Proteomes" id="UP000800200"/>
    </source>
</evidence>
<proteinExistence type="predicted"/>
<gene>
    <name evidence="4" type="ORF">K469DRAFT_748137</name>
</gene>
<dbReference type="EMBL" id="ML994622">
    <property type="protein sequence ID" value="KAF2188909.1"/>
    <property type="molecule type" value="Genomic_DNA"/>
</dbReference>
<feature type="domain" description="Nephrocystin 3-like N-terminal" evidence="3">
    <location>
        <begin position="19"/>
        <end position="64"/>
    </location>
</feature>
<reference evidence="4" key="1">
    <citation type="journal article" date="2020" name="Stud. Mycol.">
        <title>101 Dothideomycetes genomes: a test case for predicting lifestyles and emergence of pathogens.</title>
        <authorList>
            <person name="Haridas S."/>
            <person name="Albert R."/>
            <person name="Binder M."/>
            <person name="Bloem J."/>
            <person name="Labutti K."/>
            <person name="Salamov A."/>
            <person name="Andreopoulos B."/>
            <person name="Baker S."/>
            <person name="Barry K."/>
            <person name="Bills G."/>
            <person name="Bluhm B."/>
            <person name="Cannon C."/>
            <person name="Castanera R."/>
            <person name="Culley D."/>
            <person name="Daum C."/>
            <person name="Ezra D."/>
            <person name="Gonzalez J."/>
            <person name="Henrissat B."/>
            <person name="Kuo A."/>
            <person name="Liang C."/>
            <person name="Lipzen A."/>
            <person name="Lutzoni F."/>
            <person name="Magnuson J."/>
            <person name="Mondo S."/>
            <person name="Nolan M."/>
            <person name="Ohm R."/>
            <person name="Pangilinan J."/>
            <person name="Park H.-J."/>
            <person name="Ramirez L."/>
            <person name="Alfaro M."/>
            <person name="Sun H."/>
            <person name="Tritt A."/>
            <person name="Yoshinaga Y."/>
            <person name="Zwiers L.-H."/>
            <person name="Turgeon B."/>
            <person name="Goodwin S."/>
            <person name="Spatafora J."/>
            <person name="Crous P."/>
            <person name="Grigoriev I."/>
        </authorList>
    </citation>
    <scope>NUCLEOTIDE SEQUENCE</scope>
    <source>
        <strain evidence="4">CBS 207.26</strain>
    </source>
</reference>
<dbReference type="InterPro" id="IPR036770">
    <property type="entry name" value="Ankyrin_rpt-contain_sf"/>
</dbReference>
<name>A0A6A6EEB3_9PEZI</name>
<keyword evidence="5" id="KW-1185">Reference proteome</keyword>
<protein>
    <recommendedName>
        <fullName evidence="3">Nephrocystin 3-like N-terminal domain-containing protein</fullName>
    </recommendedName>
</protein>
<evidence type="ECO:0000313" key="4">
    <source>
        <dbReference type="EMBL" id="KAF2188909.1"/>
    </source>
</evidence>
<dbReference type="InterPro" id="IPR002110">
    <property type="entry name" value="Ankyrin_rpt"/>
</dbReference>
<dbReference type="PANTHER" id="PTHR10039">
    <property type="entry name" value="AMELOGENIN"/>
    <property type="match status" value="1"/>
</dbReference>
<feature type="repeat" description="ANK" evidence="2">
    <location>
        <begin position="485"/>
        <end position="518"/>
    </location>
</feature>
<dbReference type="SUPFAM" id="SSF52540">
    <property type="entry name" value="P-loop containing nucleoside triphosphate hydrolases"/>
    <property type="match status" value="1"/>
</dbReference>
<keyword evidence="1" id="KW-0677">Repeat</keyword>
<dbReference type="Proteomes" id="UP000800200">
    <property type="component" value="Unassembled WGS sequence"/>
</dbReference>
<dbReference type="Gene3D" id="1.25.40.20">
    <property type="entry name" value="Ankyrin repeat-containing domain"/>
    <property type="match status" value="1"/>
</dbReference>
<dbReference type="InterPro" id="IPR056884">
    <property type="entry name" value="NPHP3-like_N"/>
</dbReference>
<dbReference type="PRINTS" id="PR01415">
    <property type="entry name" value="ANKYRIN"/>
</dbReference>
<organism evidence="4 5">
    <name type="scientific">Zopfia rhizophila CBS 207.26</name>
    <dbReference type="NCBI Taxonomy" id="1314779"/>
    <lineage>
        <taxon>Eukaryota</taxon>
        <taxon>Fungi</taxon>
        <taxon>Dikarya</taxon>
        <taxon>Ascomycota</taxon>
        <taxon>Pezizomycotina</taxon>
        <taxon>Dothideomycetes</taxon>
        <taxon>Dothideomycetes incertae sedis</taxon>
        <taxon>Zopfiaceae</taxon>
        <taxon>Zopfia</taxon>
    </lineage>
</organism>
<dbReference type="Pfam" id="PF24883">
    <property type="entry name" value="NPHP3_N"/>
    <property type="match status" value="2"/>
</dbReference>
<dbReference type="OrthoDB" id="1577640at2759"/>